<comment type="caution">
    <text evidence="7">The sequence shown here is derived from an EMBL/GenBank/DDBJ whole genome shotgun (WGS) entry which is preliminary data.</text>
</comment>
<dbReference type="PANTHER" id="PTHR31102:SF1">
    <property type="entry name" value="CATION_H+ EXCHANGER DOMAIN-CONTAINING PROTEIN"/>
    <property type="match status" value="1"/>
</dbReference>
<feature type="transmembrane region" description="Helical" evidence="5">
    <location>
        <begin position="358"/>
        <end position="382"/>
    </location>
</feature>
<dbReference type="GO" id="GO:0015297">
    <property type="term" value="F:antiporter activity"/>
    <property type="evidence" value="ECO:0007669"/>
    <property type="project" value="InterPro"/>
</dbReference>
<evidence type="ECO:0000256" key="3">
    <source>
        <dbReference type="ARBA" id="ARBA00022989"/>
    </source>
</evidence>
<dbReference type="Gene3D" id="1.20.1530.20">
    <property type="match status" value="1"/>
</dbReference>
<dbReference type="GO" id="GO:1902600">
    <property type="term" value="P:proton transmembrane transport"/>
    <property type="evidence" value="ECO:0007669"/>
    <property type="project" value="InterPro"/>
</dbReference>
<feature type="transmembrane region" description="Helical" evidence="5">
    <location>
        <begin position="97"/>
        <end position="130"/>
    </location>
</feature>
<feature type="transmembrane region" description="Helical" evidence="5">
    <location>
        <begin position="295"/>
        <end position="318"/>
    </location>
</feature>
<dbReference type="InterPro" id="IPR006153">
    <property type="entry name" value="Cation/H_exchanger_TM"/>
</dbReference>
<feature type="transmembrane region" description="Helical" evidence="5">
    <location>
        <begin position="58"/>
        <end position="77"/>
    </location>
</feature>
<comment type="subcellular location">
    <subcellularLocation>
        <location evidence="1">Membrane</location>
        <topology evidence="1">Multi-pass membrane protein</topology>
    </subcellularLocation>
</comment>
<evidence type="ECO:0000259" key="6">
    <source>
        <dbReference type="Pfam" id="PF00999"/>
    </source>
</evidence>
<feature type="domain" description="Cation/H+ exchanger transmembrane" evidence="6">
    <location>
        <begin position="9"/>
        <end position="379"/>
    </location>
</feature>
<reference evidence="7" key="1">
    <citation type="journal article" date="2020" name="mSystems">
        <title>Genome- and Community-Level Interaction Insights into Carbon Utilization and Element Cycling Functions of Hydrothermarchaeota in Hydrothermal Sediment.</title>
        <authorList>
            <person name="Zhou Z."/>
            <person name="Liu Y."/>
            <person name="Xu W."/>
            <person name="Pan J."/>
            <person name="Luo Z.H."/>
            <person name="Li M."/>
        </authorList>
    </citation>
    <scope>NUCLEOTIDE SEQUENCE [LARGE SCALE GENOMIC DNA]</scope>
    <source>
        <strain evidence="7">SpSt-1179</strain>
    </source>
</reference>
<dbReference type="AlphaFoldDB" id="A0A7C1CUK0"/>
<feature type="transmembrane region" description="Helical" evidence="5">
    <location>
        <begin position="151"/>
        <end position="172"/>
    </location>
</feature>
<evidence type="ECO:0000256" key="5">
    <source>
        <dbReference type="SAM" id="Phobius"/>
    </source>
</evidence>
<feature type="transmembrane region" description="Helical" evidence="5">
    <location>
        <begin position="27"/>
        <end position="46"/>
    </location>
</feature>
<dbReference type="Proteomes" id="UP000886198">
    <property type="component" value="Unassembled WGS sequence"/>
</dbReference>
<dbReference type="GO" id="GO:0016020">
    <property type="term" value="C:membrane"/>
    <property type="evidence" value="ECO:0007669"/>
    <property type="project" value="UniProtKB-SubCell"/>
</dbReference>
<dbReference type="EMBL" id="DSBT01000303">
    <property type="protein sequence ID" value="HDP78437.1"/>
    <property type="molecule type" value="Genomic_DNA"/>
</dbReference>
<evidence type="ECO:0000256" key="4">
    <source>
        <dbReference type="ARBA" id="ARBA00023136"/>
    </source>
</evidence>
<proteinExistence type="predicted"/>
<feature type="transmembrane region" description="Helical" evidence="5">
    <location>
        <begin position="184"/>
        <end position="209"/>
    </location>
</feature>
<protein>
    <submittedName>
        <fullName evidence="7">Sodium:proton antiporter</fullName>
    </submittedName>
</protein>
<keyword evidence="2 5" id="KW-0812">Transmembrane</keyword>
<dbReference type="InterPro" id="IPR038770">
    <property type="entry name" value="Na+/solute_symporter_sf"/>
</dbReference>
<feature type="transmembrane region" description="Helical" evidence="5">
    <location>
        <begin position="270"/>
        <end position="288"/>
    </location>
</feature>
<dbReference type="PANTHER" id="PTHR31102">
    <property type="match status" value="1"/>
</dbReference>
<evidence type="ECO:0000256" key="2">
    <source>
        <dbReference type="ARBA" id="ARBA00022692"/>
    </source>
</evidence>
<evidence type="ECO:0000313" key="7">
    <source>
        <dbReference type="EMBL" id="HDP78437.1"/>
    </source>
</evidence>
<evidence type="ECO:0000256" key="1">
    <source>
        <dbReference type="ARBA" id="ARBA00004141"/>
    </source>
</evidence>
<keyword evidence="3 5" id="KW-1133">Transmembrane helix</keyword>
<sequence length="389" mass="41763">MILSISLIVILSIVVLSLFERIRLPGLIGLVSLGIVLGPNAMNLIDTSLLSISDEVRLLALIVILMRAGLGLNRRIIKKIGPLALRLSFLPGLYEGFSIMVMAHFFLNLSLIQGGMLGFIIAAVSPAVVVPEMLRLKEKNFGKRNEIPSTILAAASIDDVVAITLFTVFLGIEGGKDVSIGMSFLMVPVEIVLGISLGAAIGFLFSLLFKRFHIRDTKKVLLILMIAFLFHKLEEVLPAATLLGVMAIGFVLRERLPVAADRIAGKMERIWVVAEIFLFVLVGASVNLRAIGDSWLMGLLVILVGLIFRSAGVLAATLGSKLDLRERLFCMISYLPKATVQAAVGGIPLAMGVAYGDVILSVSVLSILITAPLGAIGIRLAARRFAKST</sequence>
<gene>
    <name evidence="7" type="ORF">ENN47_09700</name>
</gene>
<dbReference type="InterPro" id="IPR051843">
    <property type="entry name" value="CPA1_transporter"/>
</dbReference>
<keyword evidence="4 5" id="KW-0472">Membrane</keyword>
<name>A0A7C1CUK0_9BACT</name>
<accession>A0A7C1CUK0</accession>
<dbReference type="Pfam" id="PF00999">
    <property type="entry name" value="Na_H_Exchanger"/>
    <property type="match status" value="1"/>
</dbReference>
<organism evidence="7">
    <name type="scientific">Mesotoga infera</name>
    <dbReference type="NCBI Taxonomy" id="1236046"/>
    <lineage>
        <taxon>Bacteria</taxon>
        <taxon>Thermotogati</taxon>
        <taxon>Thermotogota</taxon>
        <taxon>Thermotogae</taxon>
        <taxon>Kosmotogales</taxon>
        <taxon>Kosmotogaceae</taxon>
        <taxon>Mesotoga</taxon>
    </lineage>
</organism>